<evidence type="ECO:0000313" key="9">
    <source>
        <dbReference type="EMBL" id="CAD7273648.1"/>
    </source>
</evidence>
<dbReference type="EMBL" id="CAJPEX010000154">
    <property type="protein sequence ID" value="CAG0913800.1"/>
    <property type="molecule type" value="Genomic_DNA"/>
</dbReference>
<dbReference type="PROSITE" id="PS51450">
    <property type="entry name" value="LRR"/>
    <property type="match status" value="6"/>
</dbReference>
<sequence length="1503" mass="167861">METSETSWCSVGSERSFAVIVAVVPESSIKRVNSAMSVIPNGDVRRDRVKVDDDFGFDVELFTVPRQYEGDLSKVLIPSGLIADRVEKVASDIWHDYTRSSDPESAESHELVALCVLKGGHNFFGKLKAQIATMNKFSRSDALRVEEEFIRIKSYVNESSGEVRLLDPESLKTVTGRDVLVVEDIVDTGRTMEKLLAEIKACNPSSVRVASLLVKRRDGNLPSYIPDYTCFEVPDHFVVGCGLDYNEVFRDLNAFDANCDISALSCGHVYHSECILDWMEEKRNCPKCRRTASSTSVLKLYFEMADDEQVSSVLSEEDTTVSSSRTSDDVDQEIQKITTFIEREKGALSTKIKTLKEKNAALKRKLERAKSQRNTLRGTVLSLRQERDSLRQRVRTFGKTYLEAIDRLKRAEKRREGHKMDAVLSVDAVVGDQAFKKKSCDEEKAVEGGKTNRNKKLILRIFSKIKAMSLTFVKILLVIIGCMCTVETREPDPPKFACPSEKSFLIHPCKCDRGGDKGIFISCTDTNLATISIGLQNIRKPVEVLRIERLHAEVLYGDLFSKLRVVTIEILDSDVRKLVGQDLFHGVNRTLEVLRIINTQLTDFPSDAFSVLSRLRVLQIHGGNLSKIPSDAFQGLPELEDLALSNQGLVDIEKEAFSGDTFAELTKLTWCNVSHNALRDLGRGVFARNTLLRVLNMEHNKIKKIGSNDLRTMRFIRRLYLSDNDISEIGAAAFGPIGRIGTIGLARNKIKALPFKAFSELKYLEEVDLSGNELQVLPASTFIEVTNVVINASYNEINDIENGAFQDCYNISVLDLSHNKLTEISPRAFVGQVDLTELHVQFNLLKSLKDIPFGNFSSITFVNVSYNEITAIPKKTFPPRLYALHTIDMSNNKLETIEPSVFTGLAALRNMNMSHNNMEALRAAAFGTIPTLLELDMSWNRISRLARSAFQNLPSLRQLDLSHNEINSLFGLPLSLNSLKLGHNAISEIRPRSWPDINSLLYLELQSNFIGDTLSGGSFAHLNTLRELNLANNSITSVPVAALGDLISVQSVNLDENAIVSLEKQSFGKLSAVFGIQLAFNGLKSISNGAFDGLLTLQALNLSHNSLEKISLEAFRGLTSLGSLDLSYNKISVMENKTHGLLDPLLSIKSLNLSHNGISFVTERMFPYHKWIPYKLRDVDLSYNTLPVITEELIQSMQHVRRLDVSHNILNEIRKGVLPKLPALRELDLSNNELTHLDSNVVSSPNMTELRLLNLADNSLSVIPVSDISLMPNLTVLNLQNNRLSKVGNLPHCDCSLRPLLHWLKTLNPSQRWPWTEVVCDTPAETNGQTVASLDDENLPCLVSRDEIDFQPIPDVRFRTIRKSVNGLYVKWYVSEPSEDIGDFLVSLEPTEENDDSEVAQATVNYRERQYFIPKVSVDQLKNQKVCIQAFGSNGKKRNGRTCEYASKELIPAVNLGDPEKAIETAVKESESGVVHVAGVGKRVEPISGFLLILAGLWSILRS</sequence>
<name>A0A7R9BEE2_9CRUS</name>
<evidence type="ECO:0000256" key="1">
    <source>
        <dbReference type="ARBA" id="ARBA00022614"/>
    </source>
</evidence>
<dbReference type="SMART" id="SM00365">
    <property type="entry name" value="LRR_SD22"/>
    <property type="match status" value="6"/>
</dbReference>
<proteinExistence type="predicted"/>
<dbReference type="InterPro" id="IPR050328">
    <property type="entry name" value="Dev_Immune_Receptor"/>
</dbReference>
<dbReference type="SUPFAM" id="SSF53271">
    <property type="entry name" value="PRTase-like"/>
    <property type="match status" value="1"/>
</dbReference>
<evidence type="ECO:0000256" key="6">
    <source>
        <dbReference type="PROSITE-ProRule" id="PRU00175"/>
    </source>
</evidence>
<keyword evidence="4 6" id="KW-0863">Zinc-finger</keyword>
<keyword evidence="2" id="KW-0732">Signal</keyword>
<dbReference type="GO" id="GO:0008270">
    <property type="term" value="F:zinc ion binding"/>
    <property type="evidence" value="ECO:0007669"/>
    <property type="project" value="UniProtKB-KW"/>
</dbReference>
<dbReference type="FunFam" id="3.80.10.10:FF:001164">
    <property type="entry name" value="GH01279p"/>
    <property type="match status" value="2"/>
</dbReference>
<dbReference type="CDD" id="cd06223">
    <property type="entry name" value="PRTases_typeI"/>
    <property type="match status" value="1"/>
</dbReference>
<dbReference type="PRINTS" id="PR00019">
    <property type="entry name" value="LEURICHRPT"/>
</dbReference>
<dbReference type="SUPFAM" id="SSF52058">
    <property type="entry name" value="L domain-like"/>
    <property type="match status" value="2"/>
</dbReference>
<dbReference type="PANTHER" id="PTHR24373:SF275">
    <property type="entry name" value="TIR DOMAIN-CONTAINING PROTEIN"/>
    <property type="match status" value="1"/>
</dbReference>
<keyword evidence="3" id="KW-0677">Repeat</keyword>
<feature type="coiled-coil region" evidence="7">
    <location>
        <begin position="345"/>
        <end position="386"/>
    </location>
</feature>
<evidence type="ECO:0000256" key="2">
    <source>
        <dbReference type="ARBA" id="ARBA00022729"/>
    </source>
</evidence>
<keyword evidence="4 6" id="KW-0479">Metal-binding</keyword>
<dbReference type="PROSITE" id="PS50089">
    <property type="entry name" value="ZF_RING_2"/>
    <property type="match status" value="1"/>
</dbReference>
<dbReference type="SUPFAM" id="SSF57850">
    <property type="entry name" value="RING/U-box"/>
    <property type="match status" value="1"/>
</dbReference>
<evidence type="ECO:0000256" key="7">
    <source>
        <dbReference type="SAM" id="Coils"/>
    </source>
</evidence>
<dbReference type="OrthoDB" id="5789657at2759"/>
<dbReference type="Gene3D" id="3.80.10.10">
    <property type="entry name" value="Ribonuclease Inhibitor"/>
    <property type="match status" value="6"/>
</dbReference>
<dbReference type="InterPro" id="IPR003591">
    <property type="entry name" value="Leu-rich_rpt_typical-subtyp"/>
</dbReference>
<dbReference type="InterPro" id="IPR000483">
    <property type="entry name" value="Cys-rich_flank_reg_C"/>
</dbReference>
<dbReference type="InterPro" id="IPR000836">
    <property type="entry name" value="PRTase_dom"/>
</dbReference>
<dbReference type="SMART" id="SM00364">
    <property type="entry name" value="LRR_BAC"/>
    <property type="match status" value="7"/>
</dbReference>
<keyword evidence="5" id="KW-0862">Zinc</keyword>
<protein>
    <recommendedName>
        <fullName evidence="8">RING-type domain-containing protein</fullName>
    </recommendedName>
</protein>
<dbReference type="Gene3D" id="3.30.40.10">
    <property type="entry name" value="Zinc/RING finger domain, C3HC4 (zinc finger)"/>
    <property type="match status" value="1"/>
</dbReference>
<evidence type="ECO:0000259" key="8">
    <source>
        <dbReference type="PROSITE" id="PS50089"/>
    </source>
</evidence>
<dbReference type="Pfam" id="PF13639">
    <property type="entry name" value="zf-RING_2"/>
    <property type="match status" value="1"/>
</dbReference>
<accession>A0A7R9BEE2</accession>
<dbReference type="Gene3D" id="3.40.50.2020">
    <property type="match status" value="1"/>
</dbReference>
<dbReference type="Pfam" id="PF13516">
    <property type="entry name" value="LRR_6"/>
    <property type="match status" value="1"/>
</dbReference>
<keyword evidence="1" id="KW-0433">Leucine-rich repeat</keyword>
<gene>
    <name evidence="9" type="ORF">NMOB1V02_LOCUS1523</name>
</gene>
<feature type="domain" description="RING-type" evidence="8">
    <location>
        <begin position="241"/>
        <end position="289"/>
    </location>
</feature>
<organism evidence="9">
    <name type="scientific">Notodromas monacha</name>
    <dbReference type="NCBI Taxonomy" id="399045"/>
    <lineage>
        <taxon>Eukaryota</taxon>
        <taxon>Metazoa</taxon>
        <taxon>Ecdysozoa</taxon>
        <taxon>Arthropoda</taxon>
        <taxon>Crustacea</taxon>
        <taxon>Oligostraca</taxon>
        <taxon>Ostracoda</taxon>
        <taxon>Podocopa</taxon>
        <taxon>Podocopida</taxon>
        <taxon>Cypridocopina</taxon>
        <taxon>Cypridoidea</taxon>
        <taxon>Cyprididae</taxon>
        <taxon>Notodromas</taxon>
    </lineage>
</organism>
<evidence type="ECO:0000256" key="5">
    <source>
        <dbReference type="ARBA" id="ARBA00022833"/>
    </source>
</evidence>
<dbReference type="Proteomes" id="UP000678499">
    <property type="component" value="Unassembled WGS sequence"/>
</dbReference>
<dbReference type="InterPro" id="IPR001611">
    <property type="entry name" value="Leu-rich_rpt"/>
</dbReference>
<dbReference type="InterPro" id="IPR029057">
    <property type="entry name" value="PRTase-like"/>
</dbReference>
<dbReference type="SMART" id="SM00082">
    <property type="entry name" value="LRRCT"/>
    <property type="match status" value="1"/>
</dbReference>
<keyword evidence="7" id="KW-0175">Coiled coil</keyword>
<evidence type="ECO:0000256" key="4">
    <source>
        <dbReference type="ARBA" id="ARBA00022771"/>
    </source>
</evidence>
<dbReference type="Pfam" id="PF13855">
    <property type="entry name" value="LRR_8"/>
    <property type="match status" value="7"/>
</dbReference>
<dbReference type="PANTHER" id="PTHR24373">
    <property type="entry name" value="SLIT RELATED LEUCINE-RICH REPEAT NEURONAL PROTEIN"/>
    <property type="match status" value="1"/>
</dbReference>
<evidence type="ECO:0000313" key="10">
    <source>
        <dbReference type="Proteomes" id="UP000678499"/>
    </source>
</evidence>
<dbReference type="InterPro" id="IPR013083">
    <property type="entry name" value="Znf_RING/FYVE/PHD"/>
</dbReference>
<keyword evidence="10" id="KW-1185">Reference proteome</keyword>
<dbReference type="SMART" id="SM00368">
    <property type="entry name" value="LRR_RI"/>
    <property type="match status" value="5"/>
</dbReference>
<dbReference type="SMART" id="SM00369">
    <property type="entry name" value="LRR_TYP"/>
    <property type="match status" value="24"/>
</dbReference>
<reference evidence="9" key="1">
    <citation type="submission" date="2020-11" db="EMBL/GenBank/DDBJ databases">
        <authorList>
            <person name="Tran Van P."/>
        </authorList>
    </citation>
    <scope>NUCLEOTIDE SEQUENCE</scope>
</reference>
<dbReference type="InterPro" id="IPR032675">
    <property type="entry name" value="LRR_dom_sf"/>
</dbReference>
<dbReference type="InterPro" id="IPR001841">
    <property type="entry name" value="Znf_RING"/>
</dbReference>
<dbReference type="Pfam" id="PF00156">
    <property type="entry name" value="Pribosyltran"/>
    <property type="match status" value="1"/>
</dbReference>
<dbReference type="EMBL" id="OA882191">
    <property type="protein sequence ID" value="CAD7273648.1"/>
    <property type="molecule type" value="Genomic_DNA"/>
</dbReference>
<evidence type="ECO:0000256" key="3">
    <source>
        <dbReference type="ARBA" id="ARBA00022737"/>
    </source>
</evidence>